<evidence type="ECO:0000256" key="4">
    <source>
        <dbReference type="ARBA" id="ARBA00022827"/>
    </source>
</evidence>
<proteinExistence type="inferred from homology"/>
<protein>
    <recommendedName>
        <fullName evidence="7">FAD-binding PCMH-type domain-containing protein</fullName>
    </recommendedName>
</protein>
<sequence>MSRSHAALPTIEAPSPTTSETQAQRIIMNIHQEPGKRGVTSDDIITLRRLLSSTAAAVLSPSDPGYEKTIERWSRAAEKPAGVTVVPSSTEDVAVVVKYANDNNIDLAVKGGGHSTAGASSTNGGLLIDLGGRLRYTNVDAKNKLLYVGGGALWGDVDEAAWKHGLATVSGTVADTGVGGLTLGGGYGALSGEHGLVIDNVVSATVVVANGEIKHVSETENPDLFWALSGAGQNFGVTTEFVLKAFPQGDMCIGTMLFAPTPENVSRLVAAVNDLHEVKHTPQGPKSKSQGRSMTLLSIAKPPAAGGQTLMVAVLAFNGPESEAREMYREFLSIGAIAETITMAPYTQVNKQLPAPSGMRSSMKGAAFVLPLRDGFVHEVLAAYEDYTASCDDAHGSLVSWELYDPSVVVHSDKGSFANRGYHLNNLIMPMWTQPIHDQKCRQWARDVSNMFKKEMEVRSDAATKGLEGDVSLRGTKGAVLLYGNYDQYDEISKDIFGVNYEQLAKTKQKYDRGNMFNKLFAITPAA</sequence>
<dbReference type="InterPro" id="IPR006094">
    <property type="entry name" value="Oxid_FAD_bind_N"/>
</dbReference>
<dbReference type="PANTHER" id="PTHR42973:SF39">
    <property type="entry name" value="FAD-BINDING PCMH-TYPE DOMAIN-CONTAINING PROTEIN"/>
    <property type="match status" value="1"/>
</dbReference>
<feature type="domain" description="FAD-binding PCMH-type" evidence="7">
    <location>
        <begin position="76"/>
        <end position="248"/>
    </location>
</feature>
<feature type="region of interest" description="Disordered" evidence="6">
    <location>
        <begin position="1"/>
        <end position="20"/>
    </location>
</feature>
<evidence type="ECO:0000256" key="3">
    <source>
        <dbReference type="ARBA" id="ARBA00022630"/>
    </source>
</evidence>
<comment type="similarity">
    <text evidence="2">Belongs to the oxygen-dependent FAD-linked oxidoreductase family.</text>
</comment>
<dbReference type="PROSITE" id="PS51387">
    <property type="entry name" value="FAD_PCMH"/>
    <property type="match status" value="1"/>
</dbReference>
<evidence type="ECO:0000256" key="6">
    <source>
        <dbReference type="SAM" id="MobiDB-lite"/>
    </source>
</evidence>
<dbReference type="Gene3D" id="3.30.43.10">
    <property type="entry name" value="Uridine Diphospho-n-acetylenolpyruvylglucosamine Reductase, domain 2"/>
    <property type="match status" value="1"/>
</dbReference>
<dbReference type="Gene3D" id="3.30.465.10">
    <property type="match status" value="1"/>
</dbReference>
<dbReference type="InterPro" id="IPR050416">
    <property type="entry name" value="FAD-linked_Oxidoreductase"/>
</dbReference>
<evidence type="ECO:0000256" key="2">
    <source>
        <dbReference type="ARBA" id="ARBA00005466"/>
    </source>
</evidence>
<evidence type="ECO:0000256" key="1">
    <source>
        <dbReference type="ARBA" id="ARBA00001974"/>
    </source>
</evidence>
<gene>
    <name evidence="8" type="ORF">LTR97_000621</name>
</gene>
<keyword evidence="4" id="KW-0274">FAD</keyword>
<dbReference type="SUPFAM" id="SSF56176">
    <property type="entry name" value="FAD-binding/transporter-associated domain-like"/>
    <property type="match status" value="1"/>
</dbReference>
<organism evidence="8 9">
    <name type="scientific">Elasticomyces elasticus</name>
    <dbReference type="NCBI Taxonomy" id="574655"/>
    <lineage>
        <taxon>Eukaryota</taxon>
        <taxon>Fungi</taxon>
        <taxon>Dikarya</taxon>
        <taxon>Ascomycota</taxon>
        <taxon>Pezizomycotina</taxon>
        <taxon>Dothideomycetes</taxon>
        <taxon>Dothideomycetidae</taxon>
        <taxon>Mycosphaerellales</taxon>
        <taxon>Teratosphaeriaceae</taxon>
        <taxon>Elasticomyces</taxon>
    </lineage>
</organism>
<dbReference type="GO" id="GO:0016491">
    <property type="term" value="F:oxidoreductase activity"/>
    <property type="evidence" value="ECO:0007669"/>
    <property type="project" value="UniProtKB-KW"/>
</dbReference>
<dbReference type="PANTHER" id="PTHR42973">
    <property type="entry name" value="BINDING OXIDOREDUCTASE, PUTATIVE (AFU_ORTHOLOGUE AFUA_1G17690)-RELATED"/>
    <property type="match status" value="1"/>
</dbReference>
<name>A0AAN7WJ77_9PEZI</name>
<dbReference type="GO" id="GO:0071949">
    <property type="term" value="F:FAD binding"/>
    <property type="evidence" value="ECO:0007669"/>
    <property type="project" value="InterPro"/>
</dbReference>
<dbReference type="InterPro" id="IPR016166">
    <property type="entry name" value="FAD-bd_PCMH"/>
</dbReference>
<dbReference type="EMBL" id="JAVRQU010000001">
    <property type="protein sequence ID" value="KAK5708081.1"/>
    <property type="molecule type" value="Genomic_DNA"/>
</dbReference>
<dbReference type="AlphaFoldDB" id="A0AAN7WJ77"/>
<evidence type="ECO:0000313" key="8">
    <source>
        <dbReference type="EMBL" id="KAK5708081.1"/>
    </source>
</evidence>
<evidence type="ECO:0000313" key="9">
    <source>
        <dbReference type="Proteomes" id="UP001310594"/>
    </source>
</evidence>
<dbReference type="InterPro" id="IPR036318">
    <property type="entry name" value="FAD-bd_PCMH-like_sf"/>
</dbReference>
<dbReference type="Gene3D" id="3.40.462.20">
    <property type="match status" value="1"/>
</dbReference>
<comment type="caution">
    <text evidence="8">The sequence shown here is derived from an EMBL/GenBank/DDBJ whole genome shotgun (WGS) entry which is preliminary data.</text>
</comment>
<keyword evidence="3" id="KW-0285">Flavoprotein</keyword>
<dbReference type="Pfam" id="PF01565">
    <property type="entry name" value="FAD_binding_4"/>
    <property type="match status" value="1"/>
</dbReference>
<comment type="cofactor">
    <cofactor evidence="1">
        <name>FAD</name>
        <dbReference type="ChEBI" id="CHEBI:57692"/>
    </cofactor>
</comment>
<dbReference type="InterPro" id="IPR016169">
    <property type="entry name" value="FAD-bd_PCMH_sub2"/>
</dbReference>
<reference evidence="8" key="1">
    <citation type="submission" date="2023-08" db="EMBL/GenBank/DDBJ databases">
        <title>Black Yeasts Isolated from many extreme environments.</title>
        <authorList>
            <person name="Coleine C."/>
            <person name="Stajich J.E."/>
            <person name="Selbmann L."/>
        </authorList>
    </citation>
    <scope>NUCLEOTIDE SEQUENCE</scope>
    <source>
        <strain evidence="8">CCFEE 5810</strain>
    </source>
</reference>
<evidence type="ECO:0000259" key="7">
    <source>
        <dbReference type="PROSITE" id="PS51387"/>
    </source>
</evidence>
<dbReference type="Proteomes" id="UP001310594">
    <property type="component" value="Unassembled WGS sequence"/>
</dbReference>
<keyword evidence="5" id="KW-0560">Oxidoreductase</keyword>
<dbReference type="InterPro" id="IPR016167">
    <property type="entry name" value="FAD-bd_PCMH_sub1"/>
</dbReference>
<accession>A0AAN7WJ77</accession>
<evidence type="ECO:0000256" key="5">
    <source>
        <dbReference type="ARBA" id="ARBA00023002"/>
    </source>
</evidence>